<gene>
    <name evidence="3" type="ORF">GON01_07005</name>
</gene>
<dbReference type="Proteomes" id="UP000441389">
    <property type="component" value="Unassembled WGS sequence"/>
</dbReference>
<comment type="caution">
    <text evidence="3">The sequence shown here is derived from an EMBL/GenBank/DDBJ whole genome shotgun (WGS) entry which is preliminary data.</text>
</comment>
<keyword evidence="1" id="KW-0378">Hydrolase</keyword>
<organism evidence="3 4">
    <name type="scientific">Sphingomonas horti</name>
    <dbReference type="NCBI Taxonomy" id="2682842"/>
    <lineage>
        <taxon>Bacteria</taxon>
        <taxon>Pseudomonadati</taxon>
        <taxon>Pseudomonadota</taxon>
        <taxon>Alphaproteobacteria</taxon>
        <taxon>Sphingomonadales</taxon>
        <taxon>Sphingomonadaceae</taxon>
        <taxon>Sphingomonas</taxon>
    </lineage>
</organism>
<reference evidence="3 4" key="1">
    <citation type="submission" date="2019-12" db="EMBL/GenBank/DDBJ databases">
        <authorList>
            <person name="Huq M.A."/>
        </authorList>
    </citation>
    <scope>NUCLEOTIDE SEQUENCE [LARGE SCALE GENOMIC DNA]</scope>
    <source>
        <strain evidence="3 4">MAH-20</strain>
    </source>
</reference>
<dbReference type="InterPro" id="IPR021109">
    <property type="entry name" value="Peptidase_aspartic_dom_sf"/>
</dbReference>
<dbReference type="EMBL" id="WQMS01000007">
    <property type="protein sequence ID" value="MVO77683.1"/>
    <property type="molecule type" value="Genomic_DNA"/>
</dbReference>
<proteinExistence type="predicted"/>
<dbReference type="RefSeq" id="WP_157026644.1">
    <property type="nucleotide sequence ID" value="NZ_WQMS01000007.1"/>
</dbReference>
<dbReference type="CDD" id="cd05483">
    <property type="entry name" value="retropepsin_like_bacteria"/>
    <property type="match status" value="2"/>
</dbReference>
<dbReference type="Gene3D" id="2.40.70.10">
    <property type="entry name" value="Acid Proteases"/>
    <property type="match status" value="2"/>
</dbReference>
<evidence type="ECO:0000313" key="3">
    <source>
        <dbReference type="EMBL" id="MVO77683.1"/>
    </source>
</evidence>
<dbReference type="GO" id="GO:0004190">
    <property type="term" value="F:aspartic-type endopeptidase activity"/>
    <property type="evidence" value="ECO:0007669"/>
    <property type="project" value="InterPro"/>
</dbReference>
<dbReference type="AlphaFoldDB" id="A0A6I4J0T5"/>
<evidence type="ECO:0000313" key="4">
    <source>
        <dbReference type="Proteomes" id="UP000441389"/>
    </source>
</evidence>
<dbReference type="Pfam" id="PF13650">
    <property type="entry name" value="Asp_protease_2"/>
    <property type="match status" value="2"/>
</dbReference>
<accession>A0A6I4J0T5</accession>
<dbReference type="SUPFAM" id="SSF50630">
    <property type="entry name" value="Acid proteases"/>
    <property type="match status" value="2"/>
</dbReference>
<dbReference type="GO" id="GO:0006508">
    <property type="term" value="P:proteolysis"/>
    <property type="evidence" value="ECO:0007669"/>
    <property type="project" value="InterPro"/>
</dbReference>
<evidence type="ECO:0000256" key="1">
    <source>
        <dbReference type="ARBA" id="ARBA00022801"/>
    </source>
</evidence>
<sequence length="304" mass="32887">MVAMLLVLATVPATDAPAPPEIASVALGADRSDRMTVPVRIGESEAMPFVIDTGAERTVISRQLATRLNLEAGPTLNLITVTGSGLVKTVLVPSLELSGTRVKDIEAPALDQAHIGAQGMLGLDSLQSRRVTLDFKKNEMKVTAARHVEDTDPDTIVVTARNRYGQLILVNSRLLGERVQVIVDTGAETSIGNLALLRKLERHKKLPSLVPVMITSVTGGQMPAQFAQIDRMQIGGVDMNNIPVAFADAEPFKRFGLANKPALLLGMDALRLFDRVSVDFANKQVRFILPDQSAVERRMLVALR</sequence>
<keyword evidence="4" id="KW-1185">Reference proteome</keyword>
<protein>
    <recommendedName>
        <fullName evidence="2">Peptidase A2 domain-containing protein</fullName>
    </recommendedName>
</protein>
<dbReference type="InterPro" id="IPR001995">
    <property type="entry name" value="Peptidase_A2_cat"/>
</dbReference>
<dbReference type="InterPro" id="IPR034122">
    <property type="entry name" value="Retropepsin-like_bacterial"/>
</dbReference>
<evidence type="ECO:0000259" key="2">
    <source>
        <dbReference type="PROSITE" id="PS50175"/>
    </source>
</evidence>
<dbReference type="PROSITE" id="PS50175">
    <property type="entry name" value="ASP_PROT_RETROV"/>
    <property type="match status" value="1"/>
</dbReference>
<name>A0A6I4J0T5_9SPHN</name>
<feature type="domain" description="Peptidase A2" evidence="2">
    <location>
        <begin position="47"/>
        <end position="85"/>
    </location>
</feature>